<dbReference type="InterPro" id="IPR025154">
    <property type="entry name" value="Put_metallopeptidase_dom"/>
</dbReference>
<sequence length="445" mass="52675">MINAVHDTQERALRAQQICEDILKNTRNQLYLNMRFLDNALAQLYPAGDMEMSPAGSDGDLFYYQPEKLMAMFKKSREQVNRLYLHTLFHCIFCHIYPDNKVDQEYWNLACDVVVEEIIDGLYVKCVHRPVTMVRRQAEALLLEEGKVMTAQKVYRRLCSLHLAKAKIEELKREFTLDDHRKWYDSGKNKSQSQIQKKKWEDLRNKMQTEMETFSKEASKGSKSLMDQLNVENRQKYDYREFLRKFAVLKEEMKVDMDTFDYIFYNYGMNLYGNMPLIEPLETKEEQKVEDFVIVIDTSMSCQGDLVKRFLEETYSVLSETESFFRRIHVHMIQCDDRIQSDTVITDGQKLKDYMDHFTVKGQGGTDFRPPFAYVEKLQKEKKFTRLRGLIYFTDGYGIFPGKMPPYETAFVFMKDDYQDVDVPPWAIKLILDPEDLEQSQGKRR</sequence>
<proteinExistence type="predicted"/>
<feature type="domain" description="VWA-like" evidence="1">
    <location>
        <begin position="293"/>
        <end position="430"/>
    </location>
</feature>
<dbReference type="InterPro" id="IPR036465">
    <property type="entry name" value="vWFA_dom_sf"/>
</dbReference>
<gene>
    <name evidence="3" type="ORF">OCV61_14625</name>
</gene>
<keyword evidence="4" id="KW-1185">Reference proteome</keyword>
<dbReference type="SUPFAM" id="SSF53300">
    <property type="entry name" value="vWA-like"/>
    <property type="match status" value="1"/>
</dbReference>
<dbReference type="CDD" id="cd00198">
    <property type="entry name" value="vWFA"/>
    <property type="match status" value="1"/>
</dbReference>
<dbReference type="Proteomes" id="UP001652409">
    <property type="component" value="Unassembled WGS sequence"/>
</dbReference>
<dbReference type="InterPro" id="IPR018698">
    <property type="entry name" value="VWA-like_dom"/>
</dbReference>
<reference evidence="3 4" key="1">
    <citation type="journal article" date="2021" name="ISME Commun">
        <title>Automated analysis of genomic sequences facilitates high-throughput and comprehensive description of bacteria.</title>
        <authorList>
            <person name="Hitch T.C.A."/>
        </authorList>
    </citation>
    <scope>NUCLEOTIDE SEQUENCE [LARGE SCALE GENOMIC DNA]</scope>
    <source>
        <strain evidence="3 4">Sanger_23</strain>
    </source>
</reference>
<evidence type="ECO:0000259" key="1">
    <source>
        <dbReference type="Pfam" id="PF09967"/>
    </source>
</evidence>
<dbReference type="Pfam" id="PF13203">
    <property type="entry name" value="DUF2201_N"/>
    <property type="match status" value="1"/>
</dbReference>
<dbReference type="PANTHER" id="PTHR38730:SF1">
    <property type="entry name" value="SLL7028 PROTEIN"/>
    <property type="match status" value="1"/>
</dbReference>
<dbReference type="PANTHER" id="PTHR38730">
    <property type="entry name" value="SLL7028 PROTEIN"/>
    <property type="match status" value="1"/>
</dbReference>
<evidence type="ECO:0000313" key="4">
    <source>
        <dbReference type="Proteomes" id="UP001652409"/>
    </source>
</evidence>
<evidence type="ECO:0000313" key="3">
    <source>
        <dbReference type="EMBL" id="MCU6766621.1"/>
    </source>
</evidence>
<organism evidence="3 4">
    <name type="scientific">Blautia ammoniilytica</name>
    <dbReference type="NCBI Taxonomy" id="2981782"/>
    <lineage>
        <taxon>Bacteria</taxon>
        <taxon>Bacillati</taxon>
        <taxon>Bacillota</taxon>
        <taxon>Clostridia</taxon>
        <taxon>Lachnospirales</taxon>
        <taxon>Lachnospiraceae</taxon>
        <taxon>Blautia</taxon>
    </lineage>
</organism>
<feature type="domain" description="Putative metallopeptidase" evidence="2">
    <location>
        <begin position="28"/>
        <end position="246"/>
    </location>
</feature>
<dbReference type="RefSeq" id="WP_158422431.1">
    <property type="nucleotide sequence ID" value="NZ_JAOQJL010000035.1"/>
</dbReference>
<accession>A0ABT2TY87</accession>
<dbReference type="Pfam" id="PF09967">
    <property type="entry name" value="DUF2201"/>
    <property type="match status" value="1"/>
</dbReference>
<name>A0ABT2TY87_9FIRM</name>
<comment type="caution">
    <text evidence="3">The sequence shown here is derived from an EMBL/GenBank/DDBJ whole genome shotgun (WGS) entry which is preliminary data.</text>
</comment>
<evidence type="ECO:0000259" key="2">
    <source>
        <dbReference type="Pfam" id="PF13203"/>
    </source>
</evidence>
<dbReference type="EMBL" id="JAOQJL010000035">
    <property type="protein sequence ID" value="MCU6766621.1"/>
    <property type="molecule type" value="Genomic_DNA"/>
</dbReference>
<protein>
    <submittedName>
        <fullName evidence="3">VWA-like domain-containing protein</fullName>
    </submittedName>
</protein>